<evidence type="ECO:0000259" key="3">
    <source>
        <dbReference type="Pfam" id="PF19295"/>
    </source>
</evidence>
<dbReference type="SUPFAM" id="SSF101960">
    <property type="entry name" value="Stabilizer of iron transporter SufD"/>
    <property type="match status" value="1"/>
</dbReference>
<dbReference type="InterPro" id="IPR000825">
    <property type="entry name" value="SUF_FeS_clus_asmbl_SufBD_core"/>
</dbReference>
<name>A0A845QBP4_9HYPH</name>
<accession>A0A845QBP4</accession>
<gene>
    <name evidence="4" type="primary">sufD</name>
    <name evidence="4" type="ORF">GTQ45_07515</name>
</gene>
<dbReference type="PANTHER" id="PTHR43575">
    <property type="entry name" value="PROTEIN ABCI7, CHLOROPLASTIC"/>
    <property type="match status" value="1"/>
</dbReference>
<dbReference type="EMBL" id="WXYQ01000005">
    <property type="protein sequence ID" value="NBG95580.1"/>
    <property type="molecule type" value="Genomic_DNA"/>
</dbReference>
<evidence type="ECO:0000313" key="5">
    <source>
        <dbReference type="Proteomes" id="UP000470384"/>
    </source>
</evidence>
<dbReference type="InterPro" id="IPR045595">
    <property type="entry name" value="SufBD_N"/>
</dbReference>
<feature type="domain" description="SUF system FeS cluster assembly SufBD N-terminal" evidence="3">
    <location>
        <begin position="32"/>
        <end position="175"/>
    </location>
</feature>
<evidence type="ECO:0000313" key="4">
    <source>
        <dbReference type="EMBL" id="NBG95580.1"/>
    </source>
</evidence>
<dbReference type="GO" id="GO:0016226">
    <property type="term" value="P:iron-sulfur cluster assembly"/>
    <property type="evidence" value="ECO:0007669"/>
    <property type="project" value="InterPro"/>
</dbReference>
<dbReference type="Proteomes" id="UP000470384">
    <property type="component" value="Unassembled WGS sequence"/>
</dbReference>
<comment type="similarity">
    <text evidence="1">Belongs to the iron-sulfur cluster assembly SufBD family.</text>
</comment>
<feature type="domain" description="SUF system FeS cluster assembly SufBD core" evidence="2">
    <location>
        <begin position="184"/>
        <end position="412"/>
    </location>
</feature>
<dbReference type="GeneID" id="300654954"/>
<sequence>MARPAPERLEVETGFVTGHATARDSLPGTARLGEARDVAIKAFAEDGLPHRRVEDYRYFDLRQMLGKTGPLALAPQTSASGLAAADDPFAGVDRIRVVLVNGRIDRDASTLDSLPEGVELLSFADAAEQGTQWLDDALADQDGTRDAVAALNLAYASDGVALRVAKGVTVNRPIELAWRSTGETNTHYHARSVVVLEEGASLTLLETRSDDTATPVFATQSMTLKVADKARLTHTAIYADGGPAVRVANKRVTLGAGTTYKTLGLAIGEGRARTSERVHFNGEETKASINGLTLLKGKAVMDNTLFVDHAVPNCNSEETYRYVLDETARGVFQGSILVREHAQKIDSQMQARALLMSRKAEMDAKPMLEIYADDVQCAHGSAIGEPDQDAIFYLMSRGIDEPTARALLIAGFLDDVVDGFDDGDVAAALKHLLAQRLGAPDPAEDAIGEDAS</sequence>
<dbReference type="Pfam" id="PF01458">
    <property type="entry name" value="SUFBD_core"/>
    <property type="match status" value="1"/>
</dbReference>
<comment type="caution">
    <text evidence="4">The sequence shown here is derived from an EMBL/GenBank/DDBJ whole genome shotgun (WGS) entry which is preliminary data.</text>
</comment>
<dbReference type="InterPro" id="IPR011542">
    <property type="entry name" value="SUF_FeS_clus_asmbl_SufD"/>
</dbReference>
<dbReference type="InterPro" id="IPR037284">
    <property type="entry name" value="SUF_FeS_clus_asmbl_SufBD_sf"/>
</dbReference>
<dbReference type="AlphaFoldDB" id="A0A845QBP4"/>
<dbReference type="InterPro" id="IPR055346">
    <property type="entry name" value="Fe-S_cluster_assembly_SufBD"/>
</dbReference>
<dbReference type="NCBIfam" id="TIGR01981">
    <property type="entry name" value="sufD"/>
    <property type="match status" value="1"/>
</dbReference>
<proteinExistence type="inferred from homology"/>
<evidence type="ECO:0000256" key="1">
    <source>
        <dbReference type="ARBA" id="ARBA00043967"/>
    </source>
</evidence>
<evidence type="ECO:0000259" key="2">
    <source>
        <dbReference type="Pfam" id="PF01458"/>
    </source>
</evidence>
<protein>
    <submittedName>
        <fullName evidence="4">Fe-S cluster assembly protein SufD</fullName>
    </submittedName>
</protein>
<reference evidence="4 5" key="1">
    <citation type="journal article" date="2016" name="Int. J. Syst. Evol. Microbiol.">
        <title>Pyruvatibacter mobilis gen. nov., sp. nov., a marine bacterium from the culture broth of Picochlorum sp. 122.</title>
        <authorList>
            <person name="Wang G."/>
            <person name="Tang M."/>
            <person name="Wu H."/>
            <person name="Dai S."/>
            <person name="Li T."/>
            <person name="Chen C."/>
            <person name="He H."/>
            <person name="Fan J."/>
            <person name="Xiang W."/>
            <person name="Li X."/>
        </authorList>
    </citation>
    <scope>NUCLEOTIDE SEQUENCE [LARGE SCALE GENOMIC DNA]</scope>
    <source>
        <strain evidence="4 5">GYP-11</strain>
    </source>
</reference>
<dbReference type="Pfam" id="PF19295">
    <property type="entry name" value="SufBD_N"/>
    <property type="match status" value="1"/>
</dbReference>
<keyword evidence="5" id="KW-1185">Reference proteome</keyword>
<dbReference type="OrthoDB" id="9768262at2"/>
<dbReference type="PANTHER" id="PTHR43575:SF1">
    <property type="entry name" value="PROTEIN ABCI7, CHLOROPLASTIC"/>
    <property type="match status" value="1"/>
</dbReference>
<dbReference type="RefSeq" id="WP_160587522.1">
    <property type="nucleotide sequence ID" value="NZ_BMHN01000001.1"/>
</dbReference>
<organism evidence="4 5">
    <name type="scientific">Pyruvatibacter mobilis</name>
    <dbReference type="NCBI Taxonomy" id="1712261"/>
    <lineage>
        <taxon>Bacteria</taxon>
        <taxon>Pseudomonadati</taxon>
        <taxon>Pseudomonadota</taxon>
        <taxon>Alphaproteobacteria</taxon>
        <taxon>Hyphomicrobiales</taxon>
        <taxon>Parvibaculaceae</taxon>
        <taxon>Pyruvatibacter</taxon>
    </lineage>
</organism>